<reference evidence="2 3" key="1">
    <citation type="submission" date="2019-04" db="EMBL/GenBank/DDBJ databases">
        <title>Annotation for the trematode Fasciola gigantica.</title>
        <authorList>
            <person name="Choi Y.-J."/>
        </authorList>
    </citation>
    <scope>NUCLEOTIDE SEQUENCE [LARGE SCALE GENOMIC DNA]</scope>
    <source>
        <strain evidence="2">Uganda_cow_1</strain>
    </source>
</reference>
<evidence type="ECO:0000313" key="3">
    <source>
        <dbReference type="Proteomes" id="UP000316759"/>
    </source>
</evidence>
<dbReference type="AlphaFoldDB" id="A0A504YI68"/>
<comment type="caution">
    <text evidence="2">The sequence shown here is derived from an EMBL/GenBank/DDBJ whole genome shotgun (WGS) entry which is preliminary data.</text>
</comment>
<keyword evidence="1" id="KW-0472">Membrane</keyword>
<proteinExistence type="predicted"/>
<dbReference type="SUPFAM" id="SSF103473">
    <property type="entry name" value="MFS general substrate transporter"/>
    <property type="match status" value="1"/>
</dbReference>
<keyword evidence="1" id="KW-1133">Transmembrane helix</keyword>
<name>A0A504YI68_FASGI</name>
<feature type="transmembrane region" description="Helical" evidence="1">
    <location>
        <begin position="23"/>
        <end position="46"/>
    </location>
</feature>
<organism evidence="2 3">
    <name type="scientific">Fasciola gigantica</name>
    <name type="common">Giant liver fluke</name>
    <dbReference type="NCBI Taxonomy" id="46835"/>
    <lineage>
        <taxon>Eukaryota</taxon>
        <taxon>Metazoa</taxon>
        <taxon>Spiralia</taxon>
        <taxon>Lophotrochozoa</taxon>
        <taxon>Platyhelminthes</taxon>
        <taxon>Trematoda</taxon>
        <taxon>Digenea</taxon>
        <taxon>Plagiorchiida</taxon>
        <taxon>Echinostomata</taxon>
        <taxon>Echinostomatoidea</taxon>
        <taxon>Fasciolidae</taxon>
        <taxon>Fasciola</taxon>
    </lineage>
</organism>
<dbReference type="EMBL" id="SUNJ01009973">
    <property type="protein sequence ID" value="TPP59999.1"/>
    <property type="molecule type" value="Genomic_DNA"/>
</dbReference>
<dbReference type="Proteomes" id="UP000316759">
    <property type="component" value="Unassembled WGS sequence"/>
</dbReference>
<dbReference type="InterPro" id="IPR036259">
    <property type="entry name" value="MFS_trans_sf"/>
</dbReference>
<dbReference type="Gene3D" id="1.20.1250.20">
    <property type="entry name" value="MFS general substrate transporter like domains"/>
    <property type="match status" value="1"/>
</dbReference>
<dbReference type="OrthoDB" id="4139357at2759"/>
<evidence type="ECO:0000256" key="1">
    <source>
        <dbReference type="SAM" id="Phobius"/>
    </source>
</evidence>
<gene>
    <name evidence="2" type="ORF">FGIG_12031</name>
</gene>
<keyword evidence="3" id="KW-1185">Reference proteome</keyword>
<dbReference type="STRING" id="46835.A0A504YI68"/>
<accession>A0A504YI68</accession>
<protein>
    <submittedName>
        <fullName evidence="2">Synaptic vesicle 2 protein</fullName>
    </submittedName>
</protein>
<evidence type="ECO:0000313" key="2">
    <source>
        <dbReference type="EMBL" id="TPP59999.1"/>
    </source>
</evidence>
<sequence>MSTFYRIGVLTAPFLGQVFLQRISALGAVLIFSSLAVLGFVLSVLLPHAEDPIQQQQQNKIKSGRRVFRNIFKKRAPMTTSAASAQLREIAKNLRVAHRCGRGTRISTTERYHRQLQTDASI</sequence>
<keyword evidence="1" id="KW-0812">Transmembrane</keyword>